<dbReference type="EMBL" id="MSFO01000003">
    <property type="protein sequence ID" value="PLB49980.1"/>
    <property type="molecule type" value="Genomic_DNA"/>
</dbReference>
<keyword evidence="2" id="KW-0547">Nucleotide-binding</keyword>
<evidence type="ECO:0000313" key="4">
    <source>
        <dbReference type="EMBL" id="PLB49980.1"/>
    </source>
</evidence>
<dbReference type="VEuPathDB" id="FungiDB:P170DRAFT_445394"/>
<dbReference type="Gene3D" id="3.90.780.10">
    <property type="entry name" value="5'-Nucleotidase, C-terminal domain"/>
    <property type="match status" value="1"/>
</dbReference>
<proteinExistence type="inferred from homology"/>
<dbReference type="InterPro" id="IPR036907">
    <property type="entry name" value="5'-Nucleotdase_C_sf"/>
</dbReference>
<dbReference type="InterPro" id="IPR006179">
    <property type="entry name" value="5_nucleotidase/apyrase"/>
</dbReference>
<dbReference type="PRINTS" id="PR01607">
    <property type="entry name" value="APYRASEFAMLY"/>
</dbReference>
<dbReference type="PANTHER" id="PTHR11575:SF41">
    <property type="entry name" value="PUTATIVE (AFU_ORTHOLOGUE AFUA_1G01160)-RELATED"/>
    <property type="match status" value="1"/>
</dbReference>
<dbReference type="InterPro" id="IPR008334">
    <property type="entry name" value="5'-Nucleotdase_C"/>
</dbReference>
<dbReference type="Pfam" id="PF02872">
    <property type="entry name" value="5_nucleotid_C"/>
    <property type="match status" value="1"/>
</dbReference>
<keyword evidence="2" id="KW-0378">Hydrolase</keyword>
<organism evidence="4 5">
    <name type="scientific">Aspergillus steynii IBT 23096</name>
    <dbReference type="NCBI Taxonomy" id="1392250"/>
    <lineage>
        <taxon>Eukaryota</taxon>
        <taxon>Fungi</taxon>
        <taxon>Dikarya</taxon>
        <taxon>Ascomycota</taxon>
        <taxon>Pezizomycotina</taxon>
        <taxon>Eurotiomycetes</taxon>
        <taxon>Eurotiomycetidae</taxon>
        <taxon>Eurotiales</taxon>
        <taxon>Aspergillaceae</taxon>
        <taxon>Aspergillus</taxon>
        <taxon>Aspergillus subgen. Circumdati</taxon>
    </lineage>
</organism>
<comment type="caution">
    <text evidence="4">The sequence shown here is derived from an EMBL/GenBank/DDBJ whole genome shotgun (WGS) entry which is preliminary data.</text>
</comment>
<dbReference type="RefSeq" id="XP_024705282.1">
    <property type="nucleotide sequence ID" value="XM_024850703.1"/>
</dbReference>
<dbReference type="InterPro" id="IPR029052">
    <property type="entry name" value="Metallo-depent_PP-like"/>
</dbReference>
<dbReference type="PANTHER" id="PTHR11575">
    <property type="entry name" value="5'-NUCLEOTIDASE-RELATED"/>
    <property type="match status" value="1"/>
</dbReference>
<dbReference type="STRING" id="1392250.A0A2I2GAT5"/>
<name>A0A2I2GAT5_9EURO</name>
<comment type="similarity">
    <text evidence="1 2">Belongs to the 5'-nucleotidase family.</text>
</comment>
<dbReference type="GO" id="GO:0000166">
    <property type="term" value="F:nucleotide binding"/>
    <property type="evidence" value="ECO:0007669"/>
    <property type="project" value="UniProtKB-KW"/>
</dbReference>
<protein>
    <submittedName>
        <fullName evidence="4">Putative 5'-nucleotidase</fullName>
    </submittedName>
</protein>
<sequence>MKTELRIVHFNDVYHVPSLDLLSRFTHIQQSFLGPNKANGLTIFSGDGFSPSLEASVLKGEHMGPVLDFVGVDVACYGNHDFDFGDARLIELSKGVRFPWVLSNAFHSPGNGAESSKALLGCAEEYVIRTIDGVRVGLFGLAGTDWPSNCENLPPSIIASPVEVAKRLAKHLRTHESCDVVIALTHMRLAEDMEVANATLEGESRVDLLLGGHDHDVSRRFTGDTETRSRIIEQGQENAEIVCDGLVRQTTGDIRIVKSGTDWRNLSLVKMEFEQGEDGTVAVSTDLTQYTDIQAAIESAPAPPQAADMLSAIHDRVGIIVQEPALHTSVPLDGRSTVVRSQETNLGNMLADAVRAFYNTDIAFFNSGAIRPDRILGPTVDGRPLLVRDIINICPFENPLVVKRMPGRILRLALENSIGDMHSDGRFFQVSGLRITASWDREQGDRILEILHGDQSGHISKLDPEREYTVAMSLFISLGFDGYSWFPNEDTLIGEEAAMTDTGLVLQIFGHGEGIQGNEAHIHGIARAQGVTISGRAGDGFPVVSPVVDGRIRFVGSDFNNAE</sequence>
<dbReference type="Proteomes" id="UP000234275">
    <property type="component" value="Unassembled WGS sequence"/>
</dbReference>
<dbReference type="GeneID" id="36558402"/>
<evidence type="ECO:0000313" key="5">
    <source>
        <dbReference type="Proteomes" id="UP000234275"/>
    </source>
</evidence>
<evidence type="ECO:0000256" key="2">
    <source>
        <dbReference type="RuleBase" id="RU362119"/>
    </source>
</evidence>
<dbReference type="OrthoDB" id="10252235at2759"/>
<accession>A0A2I2GAT5</accession>
<dbReference type="Gene3D" id="3.60.21.10">
    <property type="match status" value="1"/>
</dbReference>
<gene>
    <name evidence="4" type="ORF">P170DRAFT_445394</name>
</gene>
<dbReference type="AlphaFoldDB" id="A0A2I2GAT5"/>
<dbReference type="GO" id="GO:0016787">
    <property type="term" value="F:hydrolase activity"/>
    <property type="evidence" value="ECO:0007669"/>
    <property type="project" value="UniProtKB-KW"/>
</dbReference>
<feature type="domain" description="5'-Nucleotidase C-terminal" evidence="3">
    <location>
        <begin position="328"/>
        <end position="486"/>
    </location>
</feature>
<reference evidence="4 5" key="1">
    <citation type="submission" date="2016-12" db="EMBL/GenBank/DDBJ databases">
        <title>The genomes of Aspergillus section Nigri reveals drivers in fungal speciation.</title>
        <authorList>
            <consortium name="DOE Joint Genome Institute"/>
            <person name="Vesth T.C."/>
            <person name="Nybo J."/>
            <person name="Theobald S."/>
            <person name="Brandl J."/>
            <person name="Frisvad J.C."/>
            <person name="Nielsen K.F."/>
            <person name="Lyhne E.K."/>
            <person name="Kogle M.E."/>
            <person name="Kuo A."/>
            <person name="Riley R."/>
            <person name="Clum A."/>
            <person name="Nolan M."/>
            <person name="Lipzen A."/>
            <person name="Salamov A."/>
            <person name="Henrissat B."/>
            <person name="Wiebenga A."/>
            <person name="De Vries R.P."/>
            <person name="Grigoriev I.V."/>
            <person name="Mortensen U.H."/>
            <person name="Andersen M.R."/>
            <person name="Baker S.E."/>
        </authorList>
    </citation>
    <scope>NUCLEOTIDE SEQUENCE [LARGE SCALE GENOMIC DNA]</scope>
    <source>
        <strain evidence="4 5">IBT 23096</strain>
    </source>
</reference>
<dbReference type="SUPFAM" id="SSF55816">
    <property type="entry name" value="5'-nucleotidase (syn. UDP-sugar hydrolase), C-terminal domain"/>
    <property type="match status" value="1"/>
</dbReference>
<dbReference type="SUPFAM" id="SSF56300">
    <property type="entry name" value="Metallo-dependent phosphatases"/>
    <property type="match status" value="1"/>
</dbReference>
<keyword evidence="5" id="KW-1185">Reference proteome</keyword>
<evidence type="ECO:0000259" key="3">
    <source>
        <dbReference type="Pfam" id="PF02872"/>
    </source>
</evidence>
<dbReference type="GO" id="GO:0009166">
    <property type="term" value="P:nucleotide catabolic process"/>
    <property type="evidence" value="ECO:0007669"/>
    <property type="project" value="InterPro"/>
</dbReference>
<evidence type="ECO:0000256" key="1">
    <source>
        <dbReference type="ARBA" id="ARBA00006654"/>
    </source>
</evidence>